<name>A0A5M6DGA8_9BACT</name>
<evidence type="ECO:0000313" key="6">
    <source>
        <dbReference type="Proteomes" id="UP000324479"/>
    </source>
</evidence>
<organism evidence="5 6">
    <name type="scientific">Roseiconus nitratireducens</name>
    <dbReference type="NCBI Taxonomy" id="2605748"/>
    <lineage>
        <taxon>Bacteria</taxon>
        <taxon>Pseudomonadati</taxon>
        <taxon>Planctomycetota</taxon>
        <taxon>Planctomycetia</taxon>
        <taxon>Pirellulales</taxon>
        <taxon>Pirellulaceae</taxon>
        <taxon>Roseiconus</taxon>
    </lineage>
</organism>
<dbReference type="PROSITE" id="PS00083">
    <property type="entry name" value="INTRADIOL_DIOXYGENAS"/>
    <property type="match status" value="1"/>
</dbReference>
<dbReference type="GO" id="GO:0008199">
    <property type="term" value="F:ferric iron binding"/>
    <property type="evidence" value="ECO:0007669"/>
    <property type="project" value="InterPro"/>
</dbReference>
<proteinExistence type="inferred from homology"/>
<evidence type="ECO:0000313" key="5">
    <source>
        <dbReference type="EMBL" id="KAA5545332.1"/>
    </source>
</evidence>
<evidence type="ECO:0000256" key="1">
    <source>
        <dbReference type="ARBA" id="ARBA00007825"/>
    </source>
</evidence>
<dbReference type="Pfam" id="PF00775">
    <property type="entry name" value="Dioxygenase_C"/>
    <property type="match status" value="1"/>
</dbReference>
<sequence length="244" mass="26907">MSYRIQRRIWIQSGAAAAGLTFTARPELLGIGRCRADEPTLAEQLSLTASMTEGPFYPDKLPIDTDNDLLIVNDAITPAVGEITHLAGRVLSRSGNPVRNAFVEIWQVDSQGAYLHSQSSNREKRDSNFQGYGRFLTDSQGRYYFRTVKPVPYPGRTPHIHVAVSRGDKRVLTTQAFIKGHPGNETDGLVRRLNPQDRKTVMVDFQPIADSPNGALQANFDIVLGKTAFEDDGGNLRGVGPRQS</sequence>
<keyword evidence="2 5" id="KW-0223">Dioxygenase</keyword>
<dbReference type="CDD" id="cd03459">
    <property type="entry name" value="3_4-PCD"/>
    <property type="match status" value="1"/>
</dbReference>
<dbReference type="InterPro" id="IPR000627">
    <property type="entry name" value="Intradiol_dOase_C"/>
</dbReference>
<dbReference type="SUPFAM" id="SSF49482">
    <property type="entry name" value="Aromatic compound dioxygenase"/>
    <property type="match status" value="1"/>
</dbReference>
<dbReference type="InterPro" id="IPR039387">
    <property type="entry name" value="3_4-PCD"/>
</dbReference>
<keyword evidence="6" id="KW-1185">Reference proteome</keyword>
<dbReference type="PANTHER" id="PTHR33711">
    <property type="entry name" value="DIOXYGENASE, PUTATIVE (AFU_ORTHOLOGUE AFUA_2G02910)-RELATED"/>
    <property type="match status" value="1"/>
</dbReference>
<reference evidence="5 6" key="1">
    <citation type="submission" date="2019-08" db="EMBL/GenBank/DDBJ databases">
        <authorList>
            <person name="Dhanesh K."/>
            <person name="Kumar G."/>
            <person name="Sasikala C."/>
            <person name="Venkata Ramana C."/>
        </authorList>
    </citation>
    <scope>NUCLEOTIDE SEQUENCE [LARGE SCALE GENOMIC DNA]</scope>
    <source>
        <strain evidence="5 6">JC645</strain>
    </source>
</reference>
<comment type="similarity">
    <text evidence="1">Belongs to the intradiol ring-cleavage dioxygenase family.</text>
</comment>
<dbReference type="GO" id="GO:0018578">
    <property type="term" value="F:protocatechuate 3,4-dioxygenase activity"/>
    <property type="evidence" value="ECO:0007669"/>
    <property type="project" value="InterPro"/>
</dbReference>
<dbReference type="InterPro" id="IPR015889">
    <property type="entry name" value="Intradiol_dOase_core"/>
</dbReference>
<dbReference type="AlphaFoldDB" id="A0A5M6DGA8"/>
<gene>
    <name evidence="5" type="ORF">FYK55_06665</name>
</gene>
<protein>
    <submittedName>
        <fullName evidence="5">Intradiol ring-cleavage dioxygenase</fullName>
    </submittedName>
</protein>
<accession>A0A5M6DGA8</accession>
<dbReference type="Gene3D" id="2.60.130.10">
    <property type="entry name" value="Aromatic compound dioxygenase"/>
    <property type="match status" value="1"/>
</dbReference>
<feature type="domain" description="Intradiol ring-cleavage dioxygenases" evidence="4">
    <location>
        <begin position="86"/>
        <end position="114"/>
    </location>
</feature>
<dbReference type="RefSeq" id="WP_150075602.1">
    <property type="nucleotide sequence ID" value="NZ_VWOX01000003.1"/>
</dbReference>
<keyword evidence="3" id="KW-0560">Oxidoreductase</keyword>
<evidence type="ECO:0000259" key="4">
    <source>
        <dbReference type="PROSITE" id="PS00083"/>
    </source>
</evidence>
<dbReference type="PANTHER" id="PTHR33711:SF9">
    <property type="entry name" value="PROTOCATECHUATE 3,4-DIOXYGENASE ALPHA CHAIN"/>
    <property type="match status" value="1"/>
</dbReference>
<comment type="caution">
    <text evidence="5">The sequence shown here is derived from an EMBL/GenBank/DDBJ whole genome shotgun (WGS) entry which is preliminary data.</text>
</comment>
<evidence type="ECO:0000256" key="3">
    <source>
        <dbReference type="ARBA" id="ARBA00023002"/>
    </source>
</evidence>
<dbReference type="Proteomes" id="UP000324479">
    <property type="component" value="Unassembled WGS sequence"/>
</dbReference>
<dbReference type="EMBL" id="VWOX01000003">
    <property type="protein sequence ID" value="KAA5545332.1"/>
    <property type="molecule type" value="Genomic_DNA"/>
</dbReference>
<evidence type="ECO:0000256" key="2">
    <source>
        <dbReference type="ARBA" id="ARBA00022964"/>
    </source>
</evidence>
<dbReference type="InterPro" id="IPR050770">
    <property type="entry name" value="Intradiol_RC_Dioxygenase"/>
</dbReference>